<keyword evidence="3" id="KW-1000">Mitochondrion outer membrane</keyword>
<evidence type="ECO:0000256" key="3">
    <source>
        <dbReference type="ARBA" id="ARBA00022787"/>
    </source>
</evidence>
<dbReference type="Pfam" id="PF00004">
    <property type="entry name" value="AAA"/>
    <property type="match status" value="1"/>
</dbReference>
<dbReference type="Pfam" id="PF17862">
    <property type="entry name" value="AAA_lid_3"/>
    <property type="match status" value="1"/>
</dbReference>
<gene>
    <name evidence="10" type="ORF">NCGR_LOCUS20975</name>
</gene>
<comment type="subcellular location">
    <subcellularLocation>
        <location evidence="1">Mitochondrion outer membrane</location>
        <topology evidence="1">Single-pass membrane protein</topology>
    </subcellularLocation>
</comment>
<sequence>MENCSSNGSLFVSTVGIGVGLGVGLGLASTQLMASSPRGDGTLGGSATAADIESKLRCLLVDEQETKISFSDFPYYLRILSALFLSEEMRLVLMSATFPYLSQTILPKHIKVFKDSSRTILLCEMCLRSLAKALANQFNAHLLALDIFEFLHQIQHKYGGSSNAQVEVGSCFTFLLIYIDNTFSLYGSVDHVKGNHDLNTRTKTQNPVMMMMMVVVVVVVVYTIDSKEQFACMSYLWFLFLMKVLVLQELGCENSLTVPLQGGLSSYNLECDDLSSISLDDYVEIASYLEDILAPAVSYHLMNNQDPKYRNGRLILSSTSLCYGLRIFQESNLEKDLVETKDDSKVTKYIEYEKRIRELVIPASEIGVTFDDIGALADIKESIWELVMLPLQRPDLFNGGLLKPCRGILLFGPPGTGKTMLAKAIANEAGASFMNISMSTIMSKWCGEAKKSIQALFSLATKIAPAIIFMDEVDGMLGTRERSNENEVSRRIKNEFMMHWDGVLSKPSEKILVLAATNRPFDLDDAIIRRFEHRIMIGLPTLESRELILNKLLSKENIEGIDFKELGKMTEGYSGSDLKNLCVVAAYRPVRELLQKEKQMKKDKKEKEVKGKNVRVENPQNEESKKE</sequence>
<dbReference type="SUPFAM" id="SSF52540">
    <property type="entry name" value="P-loop containing nucleoside triphosphate hydrolases"/>
    <property type="match status" value="1"/>
</dbReference>
<evidence type="ECO:0000256" key="6">
    <source>
        <dbReference type="RuleBase" id="RU003651"/>
    </source>
</evidence>
<feature type="transmembrane region" description="Helical" evidence="8">
    <location>
        <begin position="208"/>
        <end position="224"/>
    </location>
</feature>
<proteinExistence type="inferred from homology"/>
<dbReference type="PANTHER" id="PTHR45644">
    <property type="entry name" value="AAA ATPASE, PUTATIVE (AFU_ORTHOLOGUE AFUA_2G12920)-RELATED-RELATED"/>
    <property type="match status" value="1"/>
</dbReference>
<dbReference type="EMBL" id="CAJGYO010000005">
    <property type="protein sequence ID" value="CAD6230758.1"/>
    <property type="molecule type" value="Genomic_DNA"/>
</dbReference>
<dbReference type="SMART" id="SM00382">
    <property type="entry name" value="AAA"/>
    <property type="match status" value="1"/>
</dbReference>
<dbReference type="InterPro" id="IPR056653">
    <property type="entry name" value="DUF7751"/>
</dbReference>
<comment type="similarity">
    <text evidence="6">Belongs to the AAA ATPase family.</text>
</comment>
<dbReference type="InterPro" id="IPR051701">
    <property type="entry name" value="Mito_OM_Translocase_MSP1"/>
</dbReference>
<feature type="compositionally biased region" description="Basic and acidic residues" evidence="7">
    <location>
        <begin position="595"/>
        <end position="615"/>
    </location>
</feature>
<dbReference type="GO" id="GO:0016887">
    <property type="term" value="F:ATP hydrolysis activity"/>
    <property type="evidence" value="ECO:0007669"/>
    <property type="project" value="InterPro"/>
</dbReference>
<dbReference type="AlphaFoldDB" id="A0A811NZH0"/>
<dbReference type="PANTHER" id="PTHR45644:SF25">
    <property type="entry name" value="CELL DIVISION CYCLE GENE CDC48-LIKE"/>
    <property type="match status" value="1"/>
</dbReference>
<dbReference type="Pfam" id="PF24933">
    <property type="entry name" value="DUF7751"/>
    <property type="match status" value="1"/>
</dbReference>
<keyword evidence="8" id="KW-1133">Transmembrane helix</keyword>
<feature type="region of interest" description="Disordered" evidence="7">
    <location>
        <begin position="595"/>
        <end position="627"/>
    </location>
</feature>
<feature type="domain" description="AAA+ ATPase" evidence="9">
    <location>
        <begin position="404"/>
        <end position="541"/>
    </location>
</feature>
<keyword evidence="2 6" id="KW-0547">Nucleotide-binding</keyword>
<reference evidence="10" key="1">
    <citation type="submission" date="2020-10" db="EMBL/GenBank/DDBJ databases">
        <authorList>
            <person name="Han B."/>
            <person name="Lu T."/>
            <person name="Zhao Q."/>
            <person name="Huang X."/>
            <person name="Zhao Y."/>
        </authorList>
    </citation>
    <scope>NUCLEOTIDE SEQUENCE</scope>
</reference>
<dbReference type="InterPro" id="IPR041569">
    <property type="entry name" value="AAA_lid_3"/>
</dbReference>
<keyword evidence="8" id="KW-0472">Membrane</keyword>
<dbReference type="InterPro" id="IPR027417">
    <property type="entry name" value="P-loop_NTPase"/>
</dbReference>
<dbReference type="OrthoDB" id="646022at2759"/>
<evidence type="ECO:0000256" key="1">
    <source>
        <dbReference type="ARBA" id="ARBA00004572"/>
    </source>
</evidence>
<keyword evidence="8" id="KW-0812">Transmembrane</keyword>
<organism evidence="10 11">
    <name type="scientific">Miscanthus lutarioriparius</name>
    <dbReference type="NCBI Taxonomy" id="422564"/>
    <lineage>
        <taxon>Eukaryota</taxon>
        <taxon>Viridiplantae</taxon>
        <taxon>Streptophyta</taxon>
        <taxon>Embryophyta</taxon>
        <taxon>Tracheophyta</taxon>
        <taxon>Spermatophyta</taxon>
        <taxon>Magnoliopsida</taxon>
        <taxon>Liliopsida</taxon>
        <taxon>Poales</taxon>
        <taxon>Poaceae</taxon>
        <taxon>PACMAD clade</taxon>
        <taxon>Panicoideae</taxon>
        <taxon>Andropogonodae</taxon>
        <taxon>Andropogoneae</taxon>
        <taxon>Saccharinae</taxon>
        <taxon>Miscanthus</taxon>
    </lineage>
</organism>
<evidence type="ECO:0000256" key="7">
    <source>
        <dbReference type="SAM" id="MobiDB-lite"/>
    </source>
</evidence>
<dbReference type="InterPro" id="IPR003959">
    <property type="entry name" value="ATPase_AAA_core"/>
</dbReference>
<evidence type="ECO:0000313" key="11">
    <source>
        <dbReference type="Proteomes" id="UP000604825"/>
    </source>
</evidence>
<evidence type="ECO:0000256" key="5">
    <source>
        <dbReference type="ARBA" id="ARBA00023128"/>
    </source>
</evidence>
<dbReference type="GO" id="GO:0005524">
    <property type="term" value="F:ATP binding"/>
    <property type="evidence" value="ECO:0007669"/>
    <property type="project" value="UniProtKB-KW"/>
</dbReference>
<dbReference type="Gene3D" id="3.40.50.300">
    <property type="entry name" value="P-loop containing nucleotide triphosphate hydrolases"/>
    <property type="match status" value="1"/>
</dbReference>
<dbReference type="FunFam" id="3.40.50.300:FF:000416">
    <property type="entry name" value="p-loop nucleoside triphosphate hydrolase superfamily protein"/>
    <property type="match status" value="1"/>
</dbReference>
<dbReference type="GO" id="GO:0005741">
    <property type="term" value="C:mitochondrial outer membrane"/>
    <property type="evidence" value="ECO:0007669"/>
    <property type="project" value="UniProtKB-SubCell"/>
</dbReference>
<comment type="caution">
    <text evidence="10">The sequence shown here is derived from an EMBL/GenBank/DDBJ whole genome shotgun (WGS) entry which is preliminary data.</text>
</comment>
<protein>
    <recommendedName>
        <fullName evidence="9">AAA+ ATPase domain-containing protein</fullName>
    </recommendedName>
</protein>
<evidence type="ECO:0000259" key="9">
    <source>
        <dbReference type="SMART" id="SM00382"/>
    </source>
</evidence>
<evidence type="ECO:0000256" key="4">
    <source>
        <dbReference type="ARBA" id="ARBA00022840"/>
    </source>
</evidence>
<dbReference type="PROSITE" id="PS00674">
    <property type="entry name" value="AAA"/>
    <property type="match status" value="1"/>
</dbReference>
<evidence type="ECO:0000256" key="8">
    <source>
        <dbReference type="SAM" id="Phobius"/>
    </source>
</evidence>
<keyword evidence="11" id="KW-1185">Reference proteome</keyword>
<accession>A0A811NZH0</accession>
<dbReference type="InterPro" id="IPR003593">
    <property type="entry name" value="AAA+_ATPase"/>
</dbReference>
<feature type="transmembrane region" description="Helical" evidence="8">
    <location>
        <begin position="6"/>
        <end position="28"/>
    </location>
</feature>
<evidence type="ECO:0000313" key="10">
    <source>
        <dbReference type="EMBL" id="CAD6230758.1"/>
    </source>
</evidence>
<name>A0A811NZH0_9POAL</name>
<dbReference type="Gene3D" id="1.10.8.60">
    <property type="match status" value="1"/>
</dbReference>
<dbReference type="Proteomes" id="UP000604825">
    <property type="component" value="Unassembled WGS sequence"/>
</dbReference>
<dbReference type="InterPro" id="IPR003960">
    <property type="entry name" value="ATPase_AAA_CS"/>
</dbReference>
<keyword evidence="4 6" id="KW-0067">ATP-binding</keyword>
<keyword evidence="5" id="KW-0496">Mitochondrion</keyword>
<evidence type="ECO:0000256" key="2">
    <source>
        <dbReference type="ARBA" id="ARBA00022741"/>
    </source>
</evidence>